<accession>A0A0A0BAH7</accession>
<gene>
    <name evidence="2" type="ORF">Q760_11165</name>
</gene>
<comment type="caution">
    <text evidence="2">The sequence shown here is derived from an EMBL/GenBank/DDBJ whole genome shotgun (WGS) entry which is preliminary data.</text>
</comment>
<feature type="chain" id="PRO_5001959414" description="Lipoprotein" evidence="1">
    <location>
        <begin position="22"/>
        <end position="161"/>
    </location>
</feature>
<organism evidence="2 3">
    <name type="scientific">Cellulomonas cellasea DSM 20118</name>
    <dbReference type="NCBI Taxonomy" id="1408250"/>
    <lineage>
        <taxon>Bacteria</taxon>
        <taxon>Bacillati</taxon>
        <taxon>Actinomycetota</taxon>
        <taxon>Actinomycetes</taxon>
        <taxon>Micrococcales</taxon>
        <taxon>Cellulomonadaceae</taxon>
        <taxon>Cellulomonas</taxon>
    </lineage>
</organism>
<dbReference type="RefSeq" id="WP_034627580.1">
    <property type="nucleotide sequence ID" value="NZ_AXNT01000034.1"/>
</dbReference>
<evidence type="ECO:0000313" key="2">
    <source>
        <dbReference type="EMBL" id="KGM02844.1"/>
    </source>
</evidence>
<evidence type="ECO:0000313" key="3">
    <source>
        <dbReference type="Proteomes" id="UP000029833"/>
    </source>
</evidence>
<sequence length="161" mass="16809">MRARTVVAAGLGVLTAATLSACSPVPDGMVGLQREQDGSLSAVVHLCHDHVDRVHLRDLDTGDEEVWTFATEVAGTGAFPLVEVVERHLRDGHAYGLGASAHHVASAEGPTITADSVAALAPGQVLVDPFMVDPEVEDPPEAQVVASSDFADVGRDYCDSL</sequence>
<dbReference type="Proteomes" id="UP000029833">
    <property type="component" value="Unassembled WGS sequence"/>
</dbReference>
<dbReference type="PROSITE" id="PS51257">
    <property type="entry name" value="PROKAR_LIPOPROTEIN"/>
    <property type="match status" value="1"/>
</dbReference>
<dbReference type="AlphaFoldDB" id="A0A0A0BAH7"/>
<reference evidence="2 3" key="1">
    <citation type="submission" date="2013-10" db="EMBL/GenBank/DDBJ databases">
        <authorList>
            <person name="Wang G."/>
            <person name="Zhuang W."/>
        </authorList>
    </citation>
    <scope>NUCLEOTIDE SEQUENCE [LARGE SCALE GENOMIC DNA]</scope>
    <source>
        <strain evidence="2 3">DSM 20118</strain>
    </source>
</reference>
<evidence type="ECO:0000256" key="1">
    <source>
        <dbReference type="SAM" id="SignalP"/>
    </source>
</evidence>
<dbReference type="STRING" id="1408250.Q760_11165"/>
<name>A0A0A0BAH7_9CELL</name>
<keyword evidence="3" id="KW-1185">Reference proteome</keyword>
<protein>
    <recommendedName>
        <fullName evidence="4">Lipoprotein</fullName>
    </recommendedName>
</protein>
<feature type="signal peptide" evidence="1">
    <location>
        <begin position="1"/>
        <end position="21"/>
    </location>
</feature>
<proteinExistence type="predicted"/>
<keyword evidence="1" id="KW-0732">Signal</keyword>
<dbReference type="OrthoDB" id="4861196at2"/>
<dbReference type="EMBL" id="AXNT01000034">
    <property type="protein sequence ID" value="KGM02844.1"/>
    <property type="molecule type" value="Genomic_DNA"/>
</dbReference>
<evidence type="ECO:0008006" key="4">
    <source>
        <dbReference type="Google" id="ProtNLM"/>
    </source>
</evidence>